<evidence type="ECO:0000256" key="1">
    <source>
        <dbReference type="ARBA" id="ARBA00004370"/>
    </source>
</evidence>
<feature type="transmembrane region" description="Helical" evidence="10">
    <location>
        <begin position="603"/>
        <end position="622"/>
    </location>
</feature>
<dbReference type="Pfam" id="PF00005">
    <property type="entry name" value="ABC_tran"/>
    <property type="match status" value="2"/>
</dbReference>
<evidence type="ECO:0000259" key="12">
    <source>
        <dbReference type="PROSITE" id="PS50929"/>
    </source>
</evidence>
<dbReference type="CDD" id="cd18604">
    <property type="entry name" value="ABC_6TM_VMR1_D2_like"/>
    <property type="match status" value="1"/>
</dbReference>
<gene>
    <name evidence="13" type="ORF">BGZ96_000892</name>
</gene>
<dbReference type="SMART" id="SM00382">
    <property type="entry name" value="AAA"/>
    <property type="match status" value="2"/>
</dbReference>
<feature type="domain" description="ABC transporter" evidence="11">
    <location>
        <begin position="152"/>
        <end position="389"/>
    </location>
</feature>
<comment type="caution">
    <text evidence="13">The sequence shown here is derived from an EMBL/GenBank/DDBJ whole genome shotgun (WGS) entry which is preliminary data.</text>
</comment>
<dbReference type="EMBL" id="JAAAIM010001135">
    <property type="protein sequence ID" value="KAG0282034.1"/>
    <property type="molecule type" value="Genomic_DNA"/>
</dbReference>
<dbReference type="PANTHER" id="PTHR24223">
    <property type="entry name" value="ATP-BINDING CASSETTE SUB-FAMILY C"/>
    <property type="match status" value="1"/>
</dbReference>
<keyword evidence="2" id="KW-0813">Transport</keyword>
<dbReference type="PROSITE" id="PS50929">
    <property type="entry name" value="ABC_TM1F"/>
    <property type="match status" value="2"/>
</dbReference>
<evidence type="ECO:0000313" key="13">
    <source>
        <dbReference type="EMBL" id="KAG0282034.1"/>
    </source>
</evidence>
<dbReference type="Proteomes" id="UP001194696">
    <property type="component" value="Unassembled WGS sequence"/>
</dbReference>
<dbReference type="InterPro" id="IPR036640">
    <property type="entry name" value="ABC1_TM_sf"/>
</dbReference>
<evidence type="ECO:0000256" key="4">
    <source>
        <dbReference type="ARBA" id="ARBA00022737"/>
    </source>
</evidence>
<protein>
    <recommendedName>
        <fullName evidence="15">P-loop containing nucleoside triphosphate hydrolase protein</fullName>
    </recommendedName>
</protein>
<dbReference type="CDD" id="cd03250">
    <property type="entry name" value="ABCC_MRP_domain1"/>
    <property type="match status" value="1"/>
</dbReference>
<feature type="domain" description="ABC transporter" evidence="11">
    <location>
        <begin position="789"/>
        <end position="1041"/>
    </location>
</feature>
<evidence type="ECO:0000313" key="14">
    <source>
        <dbReference type="Proteomes" id="UP001194696"/>
    </source>
</evidence>
<accession>A0ABQ7JNA4</accession>
<dbReference type="SUPFAM" id="SSF90123">
    <property type="entry name" value="ABC transporter transmembrane region"/>
    <property type="match status" value="2"/>
</dbReference>
<dbReference type="InterPro" id="IPR027417">
    <property type="entry name" value="P-loop_NTPase"/>
</dbReference>
<dbReference type="InterPro" id="IPR017871">
    <property type="entry name" value="ABC_transporter-like_CS"/>
</dbReference>
<keyword evidence="4" id="KW-0677">Repeat</keyword>
<dbReference type="Gene3D" id="3.40.50.300">
    <property type="entry name" value="P-loop containing nucleotide triphosphate hydrolases"/>
    <property type="match status" value="2"/>
</dbReference>
<evidence type="ECO:0000256" key="3">
    <source>
        <dbReference type="ARBA" id="ARBA00022692"/>
    </source>
</evidence>
<dbReference type="SUPFAM" id="SSF52540">
    <property type="entry name" value="P-loop containing nucleoside triphosphate hydrolases"/>
    <property type="match status" value="2"/>
</dbReference>
<feature type="transmembrane region" description="Helical" evidence="10">
    <location>
        <begin position="628"/>
        <end position="647"/>
    </location>
</feature>
<keyword evidence="8 10" id="KW-0472">Membrane</keyword>
<dbReference type="CDD" id="cd03244">
    <property type="entry name" value="ABCC_MRP_domain2"/>
    <property type="match status" value="1"/>
</dbReference>
<evidence type="ECO:0000256" key="5">
    <source>
        <dbReference type="ARBA" id="ARBA00022741"/>
    </source>
</evidence>
<name>A0ABQ7JNA4_9FUNG</name>
<evidence type="ECO:0000256" key="10">
    <source>
        <dbReference type="SAM" id="Phobius"/>
    </source>
</evidence>
<evidence type="ECO:0000256" key="8">
    <source>
        <dbReference type="ARBA" id="ARBA00023136"/>
    </source>
</evidence>
<keyword evidence="6" id="KW-0067">ATP-binding</keyword>
<dbReference type="InterPro" id="IPR050173">
    <property type="entry name" value="ABC_transporter_C-like"/>
</dbReference>
<sequence>MIKYFSWERNFYEKVDRAREIELAFLRKRMMFWILGTALWCGTPVAVSVSTFSVYTKVYDNVLAAEVAFPALTLFNVLKEPMSDFPNMIAQFIRARVSAARMDRFLAEEEVQRYSDPVSASSSFKPQPGDSIIGFQSASFSYAGKTEQAVMDRAHQAGTRLYGHHFQLKNLNLQFLVGELSIIAGPTGGGKTSMLLALLGEMNTTQGRAFLPRRDDHAIDTATGLNNGIAYVAQQAWLLNDSIQNNIHFGSAFDQTRYDQVVEMCALRRDFEILEDGDKTEIGEQGVTLSGVQKQRVSLARAVYSRAGHILLDDCLSAVDAHTAKWLFTECLMGPLMVGRTRILVTHAVSLTLRSAAFGVVLKDGMVSFCGSPLEVFESGALETDFLTEEQAKDDDDNDKASGAPGSSSLTGSAAQLGKIVVNDDDSSVTIVPVKEKKKLIEVEGKADGTLTKEVYLNYFRAMGKSMFWIILLSGFFASQILQVSSDAWLRVWAAAAKDEANETSSAFGSLSSAQMVLSSSRQQSLAKPIESLSYYLGVYTVLSVMYIVSLMIRGTIYRILHQKALDRILHSPIRFFDTIPFGRIINRFTRDMDTVDQQVNNVAANVMVYFLGTLTVTGVIAFVTPQFLVPGLIISALFAIVAVFYIRTSRELNRHEATTNSPVYSHFAESLNGVTTIRAFGFEERFNSLYQELLDEHNRYLERVCLALGGVFIVLRRDTIDAGAAGLSLTYSLSFTHHVLWFVRTFAYNEINMNCVQRVQEYMELPQEAPPIMESCRPPAGWPHQGEIQVQNLVMQYAPDEPAVIRDISFHVAPREKIGIVGRTGAGKSTLAVAFFRFMEMSSGRIVIDEIDILKIGVHDLRSNLTIIPQDPVLFIGTVRSSLDPFQEHDYATLWAVLKRVHLVSDSNSITDTPTDSLFNNTTTNNNGFGNLDSEVKENGNNFSQGQRQLIGLARALLKNSKIIIMDEATASVDHATDAKIQATIRESCHDATLLTIAHRLRTIIDFDRVVVMDHGKVIQMDTPERLIREEGGLFRTMCQRSGEFELLLELATSAAAAKRLT</sequence>
<feature type="domain" description="ABC transmembrane type-1" evidence="12">
    <location>
        <begin position="470"/>
        <end position="716"/>
    </location>
</feature>
<feature type="transmembrane region" description="Helical" evidence="10">
    <location>
        <begin position="32"/>
        <end position="55"/>
    </location>
</feature>
<dbReference type="PROSITE" id="PS00211">
    <property type="entry name" value="ABC_TRANSPORTER_1"/>
    <property type="match status" value="1"/>
</dbReference>
<feature type="region of interest" description="Disordered" evidence="9">
    <location>
        <begin position="392"/>
        <end position="412"/>
    </location>
</feature>
<keyword evidence="5" id="KW-0547">Nucleotide-binding</keyword>
<dbReference type="InterPro" id="IPR011527">
    <property type="entry name" value="ABC1_TM_dom"/>
</dbReference>
<evidence type="ECO:0000259" key="11">
    <source>
        <dbReference type="PROSITE" id="PS50893"/>
    </source>
</evidence>
<dbReference type="InterPro" id="IPR003593">
    <property type="entry name" value="AAA+_ATPase"/>
</dbReference>
<comment type="subcellular location">
    <subcellularLocation>
        <location evidence="1">Membrane</location>
    </subcellularLocation>
</comment>
<evidence type="ECO:0008006" key="15">
    <source>
        <dbReference type="Google" id="ProtNLM"/>
    </source>
</evidence>
<keyword evidence="14" id="KW-1185">Reference proteome</keyword>
<proteinExistence type="predicted"/>
<evidence type="ECO:0000256" key="7">
    <source>
        <dbReference type="ARBA" id="ARBA00022989"/>
    </source>
</evidence>
<dbReference type="Gene3D" id="1.20.1560.10">
    <property type="entry name" value="ABC transporter type 1, transmembrane domain"/>
    <property type="match status" value="2"/>
</dbReference>
<reference evidence="13 14" key="1">
    <citation type="journal article" date="2020" name="Fungal Divers.">
        <title>Resolving the Mortierellaceae phylogeny through synthesis of multi-gene phylogenetics and phylogenomics.</title>
        <authorList>
            <person name="Vandepol N."/>
            <person name="Liber J."/>
            <person name="Desiro A."/>
            <person name="Na H."/>
            <person name="Kennedy M."/>
            <person name="Barry K."/>
            <person name="Grigoriev I.V."/>
            <person name="Miller A.N."/>
            <person name="O'Donnell K."/>
            <person name="Stajich J.E."/>
            <person name="Bonito G."/>
        </authorList>
    </citation>
    <scope>NUCLEOTIDE SEQUENCE [LARGE SCALE GENOMIC DNA]</scope>
    <source>
        <strain evidence="13 14">AD045</strain>
    </source>
</reference>
<evidence type="ECO:0000256" key="6">
    <source>
        <dbReference type="ARBA" id="ARBA00022840"/>
    </source>
</evidence>
<dbReference type="PANTHER" id="PTHR24223:SF353">
    <property type="entry name" value="ABC TRANSPORTER ATP-BINDING PROTEIN_PERMEASE VMR1-RELATED"/>
    <property type="match status" value="1"/>
</dbReference>
<evidence type="ECO:0000256" key="2">
    <source>
        <dbReference type="ARBA" id="ARBA00022448"/>
    </source>
</evidence>
<keyword evidence="3 10" id="KW-0812">Transmembrane</keyword>
<keyword evidence="7 10" id="KW-1133">Transmembrane helix</keyword>
<dbReference type="InterPro" id="IPR003439">
    <property type="entry name" value="ABC_transporter-like_ATP-bd"/>
</dbReference>
<feature type="transmembrane region" description="Helical" evidence="10">
    <location>
        <begin position="533"/>
        <end position="553"/>
    </location>
</feature>
<feature type="domain" description="ABC transmembrane type-1" evidence="12">
    <location>
        <begin position="1"/>
        <end position="94"/>
    </location>
</feature>
<evidence type="ECO:0000256" key="9">
    <source>
        <dbReference type="SAM" id="MobiDB-lite"/>
    </source>
</evidence>
<dbReference type="Pfam" id="PF00664">
    <property type="entry name" value="ABC_membrane"/>
    <property type="match status" value="1"/>
</dbReference>
<organism evidence="13 14">
    <name type="scientific">Linnemannia gamsii</name>
    <dbReference type="NCBI Taxonomy" id="64522"/>
    <lineage>
        <taxon>Eukaryota</taxon>
        <taxon>Fungi</taxon>
        <taxon>Fungi incertae sedis</taxon>
        <taxon>Mucoromycota</taxon>
        <taxon>Mortierellomycotina</taxon>
        <taxon>Mortierellomycetes</taxon>
        <taxon>Mortierellales</taxon>
        <taxon>Mortierellaceae</taxon>
        <taxon>Linnemannia</taxon>
    </lineage>
</organism>
<dbReference type="PROSITE" id="PS50893">
    <property type="entry name" value="ABC_TRANSPORTER_2"/>
    <property type="match status" value="2"/>
</dbReference>